<dbReference type="PANTHER" id="PTHR10125:SF31">
    <property type="entry name" value="P2X RECEPTOR E"/>
    <property type="match status" value="1"/>
</dbReference>
<dbReference type="InterPro" id="IPR059116">
    <property type="entry name" value="P2X_receptor"/>
</dbReference>
<evidence type="ECO:0000313" key="10">
    <source>
        <dbReference type="Proteomes" id="UP000887565"/>
    </source>
</evidence>
<evidence type="ECO:0000313" key="11">
    <source>
        <dbReference type="WBParaSite" id="nRc.2.0.1.t47919-RA"/>
    </source>
</evidence>
<dbReference type="GO" id="GO:0070588">
    <property type="term" value="P:calcium ion transmembrane transport"/>
    <property type="evidence" value="ECO:0007669"/>
    <property type="project" value="TreeGrafter"/>
</dbReference>
<evidence type="ECO:0000256" key="2">
    <source>
        <dbReference type="ARBA" id="ARBA00009848"/>
    </source>
</evidence>
<evidence type="ECO:0000256" key="4">
    <source>
        <dbReference type="ARBA" id="ARBA00022692"/>
    </source>
</evidence>
<evidence type="ECO:0000256" key="7">
    <source>
        <dbReference type="ARBA" id="ARBA00023136"/>
    </source>
</evidence>
<keyword evidence="4" id="KW-0812">Transmembrane</keyword>
<dbReference type="Pfam" id="PF00864">
    <property type="entry name" value="P2X_receptor"/>
    <property type="match status" value="1"/>
</dbReference>
<dbReference type="GO" id="GO:0098794">
    <property type="term" value="C:postsynapse"/>
    <property type="evidence" value="ECO:0007669"/>
    <property type="project" value="GOC"/>
</dbReference>
<dbReference type="GO" id="GO:0012505">
    <property type="term" value="C:endomembrane system"/>
    <property type="evidence" value="ECO:0007669"/>
    <property type="project" value="UniProtKB-SubCell"/>
</dbReference>
<evidence type="ECO:0000256" key="6">
    <source>
        <dbReference type="ARBA" id="ARBA00023065"/>
    </source>
</evidence>
<comment type="subcellular location">
    <subcellularLocation>
        <location evidence="1">Endomembrane system</location>
    </subcellularLocation>
</comment>
<evidence type="ECO:0000256" key="5">
    <source>
        <dbReference type="ARBA" id="ARBA00022989"/>
    </source>
</evidence>
<proteinExistence type="inferred from homology"/>
<keyword evidence="3" id="KW-0813">Transport</keyword>
<dbReference type="InterPro" id="IPR027309">
    <property type="entry name" value="P2X_extracellular_dom_sf"/>
</dbReference>
<dbReference type="PANTHER" id="PTHR10125">
    <property type="entry name" value="P2X PURINOCEPTOR"/>
    <property type="match status" value="1"/>
</dbReference>
<dbReference type="Gene3D" id="2.60.490.10">
    <property type="entry name" value="atp-gated p2x4 ion channel domain"/>
    <property type="match status" value="1"/>
</dbReference>
<keyword evidence="10" id="KW-1185">Reference proteome</keyword>
<dbReference type="Proteomes" id="UP000887565">
    <property type="component" value="Unplaced"/>
</dbReference>
<dbReference type="GO" id="GO:0016020">
    <property type="term" value="C:membrane"/>
    <property type="evidence" value="ECO:0007669"/>
    <property type="project" value="TreeGrafter"/>
</dbReference>
<accession>A0A915LA25</accession>
<evidence type="ECO:0000256" key="3">
    <source>
        <dbReference type="ARBA" id="ARBA00022448"/>
    </source>
</evidence>
<dbReference type="GO" id="GO:0004931">
    <property type="term" value="F:extracellularly ATP-gated monoatomic cation channel activity"/>
    <property type="evidence" value="ECO:0007669"/>
    <property type="project" value="TreeGrafter"/>
</dbReference>
<comment type="similarity">
    <text evidence="2">Belongs to the P2X receptor family.</text>
</comment>
<evidence type="ECO:0000256" key="1">
    <source>
        <dbReference type="ARBA" id="ARBA00004308"/>
    </source>
</evidence>
<keyword evidence="5" id="KW-1133">Transmembrane helix</keyword>
<protein>
    <submittedName>
        <fullName evidence="11">Uncharacterized protein</fullName>
    </submittedName>
</protein>
<sequence length="117" mass="13237">MYQYHFKGSVINVQIKWMCNLDFSIDGCIPEVKFSDMDDLGNTFSPGYNFRFCNRFANFYRDENGTEYRDLIKAYGMLFVFNIEAEAGKFSIVQLTLNVGAGLALLGLGFLGDVVAK</sequence>
<keyword evidence="9" id="KW-0407">Ion channel</keyword>
<keyword evidence="8" id="KW-1071">Ligand-gated ion channel</keyword>
<keyword evidence="6" id="KW-0406">Ion transport</keyword>
<reference evidence="11" key="1">
    <citation type="submission" date="2022-11" db="UniProtKB">
        <authorList>
            <consortium name="WormBaseParasite"/>
        </authorList>
    </citation>
    <scope>IDENTIFICATION</scope>
</reference>
<name>A0A915LA25_ROMCU</name>
<keyword evidence="7" id="KW-0472">Membrane</keyword>
<evidence type="ECO:0000256" key="9">
    <source>
        <dbReference type="ARBA" id="ARBA00023303"/>
    </source>
</evidence>
<dbReference type="AlphaFoldDB" id="A0A915LA25"/>
<organism evidence="10 11">
    <name type="scientific">Romanomermis culicivorax</name>
    <name type="common">Nematode worm</name>
    <dbReference type="NCBI Taxonomy" id="13658"/>
    <lineage>
        <taxon>Eukaryota</taxon>
        <taxon>Metazoa</taxon>
        <taxon>Ecdysozoa</taxon>
        <taxon>Nematoda</taxon>
        <taxon>Enoplea</taxon>
        <taxon>Dorylaimia</taxon>
        <taxon>Mermithida</taxon>
        <taxon>Mermithoidea</taxon>
        <taxon>Mermithidae</taxon>
        <taxon>Romanomermis</taxon>
    </lineage>
</organism>
<dbReference type="WBParaSite" id="nRc.2.0.1.t47919-RA">
    <property type="protein sequence ID" value="nRc.2.0.1.t47919-RA"/>
    <property type="gene ID" value="nRc.2.0.1.g47919"/>
</dbReference>
<evidence type="ECO:0000256" key="8">
    <source>
        <dbReference type="ARBA" id="ARBA00023286"/>
    </source>
</evidence>